<evidence type="ECO:0000256" key="1">
    <source>
        <dbReference type="SAM" id="MobiDB-lite"/>
    </source>
</evidence>
<keyword evidence="3" id="KW-1185">Reference proteome</keyword>
<dbReference type="AlphaFoldDB" id="A0A2I0WEY2"/>
<evidence type="ECO:0000313" key="2">
    <source>
        <dbReference type="EMBL" id="PKU74223.1"/>
    </source>
</evidence>
<feature type="region of interest" description="Disordered" evidence="1">
    <location>
        <begin position="1"/>
        <end position="27"/>
    </location>
</feature>
<sequence>MPDVAGEGGDTTTDKKASNLPALIPNDTGQSYPRLPIDVKLLPDAGPRLVAKFLPNAGLISDTILLASVACQQWSF</sequence>
<dbReference type="Proteomes" id="UP000233837">
    <property type="component" value="Unassembled WGS sequence"/>
</dbReference>
<proteinExistence type="predicted"/>
<accession>A0A2I0WEY2</accession>
<reference evidence="2 3" key="1">
    <citation type="journal article" date="2016" name="Sci. Rep.">
        <title>The Dendrobium catenatum Lindl. genome sequence provides insights into polysaccharide synthase, floral development and adaptive evolution.</title>
        <authorList>
            <person name="Zhang G.Q."/>
            <person name="Xu Q."/>
            <person name="Bian C."/>
            <person name="Tsai W.C."/>
            <person name="Yeh C.M."/>
            <person name="Liu K.W."/>
            <person name="Yoshida K."/>
            <person name="Zhang L.S."/>
            <person name="Chang S.B."/>
            <person name="Chen F."/>
            <person name="Shi Y."/>
            <person name="Su Y.Y."/>
            <person name="Zhang Y.Q."/>
            <person name="Chen L.J."/>
            <person name="Yin Y."/>
            <person name="Lin M."/>
            <person name="Huang H."/>
            <person name="Deng H."/>
            <person name="Wang Z.W."/>
            <person name="Zhu S.L."/>
            <person name="Zhao X."/>
            <person name="Deng C."/>
            <person name="Niu S.C."/>
            <person name="Huang J."/>
            <person name="Wang M."/>
            <person name="Liu G.H."/>
            <person name="Yang H.J."/>
            <person name="Xiao X.J."/>
            <person name="Hsiao Y.Y."/>
            <person name="Wu W.L."/>
            <person name="Chen Y.Y."/>
            <person name="Mitsuda N."/>
            <person name="Ohme-Takagi M."/>
            <person name="Luo Y.B."/>
            <person name="Van de Peer Y."/>
            <person name="Liu Z.J."/>
        </authorList>
    </citation>
    <scope>NUCLEOTIDE SEQUENCE [LARGE SCALE GENOMIC DNA]</scope>
    <source>
        <tissue evidence="2">The whole plant</tissue>
    </source>
</reference>
<evidence type="ECO:0000313" key="3">
    <source>
        <dbReference type="Proteomes" id="UP000233837"/>
    </source>
</evidence>
<name>A0A2I0WEY2_9ASPA</name>
<reference evidence="2 3" key="2">
    <citation type="journal article" date="2017" name="Nature">
        <title>The Apostasia genome and the evolution of orchids.</title>
        <authorList>
            <person name="Zhang G.Q."/>
            <person name="Liu K.W."/>
            <person name="Li Z."/>
            <person name="Lohaus R."/>
            <person name="Hsiao Y.Y."/>
            <person name="Niu S.C."/>
            <person name="Wang J.Y."/>
            <person name="Lin Y.C."/>
            <person name="Xu Q."/>
            <person name="Chen L.J."/>
            <person name="Yoshida K."/>
            <person name="Fujiwara S."/>
            <person name="Wang Z.W."/>
            <person name="Zhang Y.Q."/>
            <person name="Mitsuda N."/>
            <person name="Wang M."/>
            <person name="Liu G.H."/>
            <person name="Pecoraro L."/>
            <person name="Huang H.X."/>
            <person name="Xiao X.J."/>
            <person name="Lin M."/>
            <person name="Wu X.Y."/>
            <person name="Wu W.L."/>
            <person name="Chen Y.Y."/>
            <person name="Chang S.B."/>
            <person name="Sakamoto S."/>
            <person name="Ohme-Takagi M."/>
            <person name="Yagi M."/>
            <person name="Zeng S.J."/>
            <person name="Shen C.Y."/>
            <person name="Yeh C.M."/>
            <person name="Luo Y.B."/>
            <person name="Tsai W.C."/>
            <person name="Van de Peer Y."/>
            <person name="Liu Z.J."/>
        </authorList>
    </citation>
    <scope>NUCLEOTIDE SEQUENCE [LARGE SCALE GENOMIC DNA]</scope>
    <source>
        <tissue evidence="2">The whole plant</tissue>
    </source>
</reference>
<dbReference type="EMBL" id="KZ502679">
    <property type="protein sequence ID" value="PKU74223.1"/>
    <property type="molecule type" value="Genomic_DNA"/>
</dbReference>
<protein>
    <submittedName>
        <fullName evidence="2">Uncharacterized protein</fullName>
    </submittedName>
</protein>
<organism evidence="2 3">
    <name type="scientific">Dendrobium catenatum</name>
    <dbReference type="NCBI Taxonomy" id="906689"/>
    <lineage>
        <taxon>Eukaryota</taxon>
        <taxon>Viridiplantae</taxon>
        <taxon>Streptophyta</taxon>
        <taxon>Embryophyta</taxon>
        <taxon>Tracheophyta</taxon>
        <taxon>Spermatophyta</taxon>
        <taxon>Magnoliopsida</taxon>
        <taxon>Liliopsida</taxon>
        <taxon>Asparagales</taxon>
        <taxon>Orchidaceae</taxon>
        <taxon>Epidendroideae</taxon>
        <taxon>Malaxideae</taxon>
        <taxon>Dendrobiinae</taxon>
        <taxon>Dendrobium</taxon>
    </lineage>
</organism>
<gene>
    <name evidence="2" type="ORF">MA16_Dca021627</name>
</gene>